<feature type="region of interest" description="Disordered" evidence="1">
    <location>
        <begin position="271"/>
        <end position="295"/>
    </location>
</feature>
<reference evidence="3" key="1">
    <citation type="journal article" date="2019" name="Gigascience">
        <title>De novo genome assembly of the endangered Acer yangbiense, a plant species with extremely small populations endemic to Yunnan Province, China.</title>
        <authorList>
            <person name="Yang J."/>
            <person name="Wariss H.M."/>
            <person name="Tao L."/>
            <person name="Zhang R."/>
            <person name="Yun Q."/>
            <person name="Hollingsworth P."/>
            <person name="Dao Z."/>
            <person name="Luo G."/>
            <person name="Guo H."/>
            <person name="Ma Y."/>
            <person name="Sun W."/>
        </authorList>
    </citation>
    <scope>NUCLEOTIDE SEQUENCE [LARGE SCALE GENOMIC DNA]</scope>
    <source>
        <strain evidence="3">cv. Malutang</strain>
    </source>
</reference>
<gene>
    <name evidence="2" type="ORF">EZV62_011107</name>
</gene>
<evidence type="ECO:0000256" key="1">
    <source>
        <dbReference type="SAM" id="MobiDB-lite"/>
    </source>
</evidence>
<dbReference type="AlphaFoldDB" id="A0A5C7I3K5"/>
<protein>
    <recommendedName>
        <fullName evidence="4">Aminotransferase-like plant mobile domain-containing protein</fullName>
    </recommendedName>
</protein>
<sequence>MSLWAYMKIRGQRHDERNLPNSSLQHNNRHKHELAHEEETKLMKKTINIAVSGAAGMIYNHFLFKVRISVYCNFVDIPFASYYFNYLTNLPNFHVKEKILILIETWQEAFGGPAYQELLGAVFPQRTERSVHVFTPPKIQPLTSSLQNIRNLDNKQESAESSAVVRVAETEGRGRLAELSSYNKHHFKFKLKMVNSIRKRRKISGQQTTRDEGGTQSTIHVDLKLDRMAWIDFHRQECQIKTAEGSKKSMTEIRDTWNTLSMDEKSKYKMPKEDIVDDKGHPEEAEDEDNKVPPFDTRCTPVRFSEIMSLLSDVQKDAVRELGFSNLLMLKCGRLRRDLCGWLVSKFDTKNLSIELHGKKFTLDPSGFSHIMGISDGGDIVDLHGDLNDVWRSKFRITNRGIKLPQLEEQLKNIKTTDDDFKITFCLYLLGTILAPATGEYVDERYLNVLDDVQNIRGKNWARWCFNQLVAGIEKFNSKSSKYITGCLIFLQVLINDYVAPAASVENVHKAEHNSPNDDMLKLVLLEIQNFRKELQQFRTDHTDLIHKVNSMEEKVDLLHGNLNVDEGQKVKVGFVPGKEQPTATPTPTPTPIFDDHHSRVTKDFGFKFDDAHALEHTFIPSLMDEV</sequence>
<dbReference type="PANTHER" id="PTHR34835:SF78">
    <property type="entry name" value="AMINOTRANSFERASE-LIKE PLANT MOBILE DOMAIN-CONTAINING PROTEIN"/>
    <property type="match status" value="1"/>
</dbReference>
<dbReference type="PANTHER" id="PTHR34835">
    <property type="entry name" value="OS07G0283600 PROTEIN-RELATED"/>
    <property type="match status" value="1"/>
</dbReference>
<accession>A0A5C7I3K5</accession>
<dbReference type="OrthoDB" id="1733226at2759"/>
<dbReference type="EMBL" id="VAHF01000004">
    <property type="protein sequence ID" value="TXG64113.1"/>
    <property type="molecule type" value="Genomic_DNA"/>
</dbReference>
<feature type="compositionally biased region" description="Basic and acidic residues" evidence="1">
    <location>
        <begin position="271"/>
        <end position="283"/>
    </location>
</feature>
<name>A0A5C7I3K5_9ROSI</name>
<organism evidence="2 3">
    <name type="scientific">Acer yangbiense</name>
    <dbReference type="NCBI Taxonomy" id="1000413"/>
    <lineage>
        <taxon>Eukaryota</taxon>
        <taxon>Viridiplantae</taxon>
        <taxon>Streptophyta</taxon>
        <taxon>Embryophyta</taxon>
        <taxon>Tracheophyta</taxon>
        <taxon>Spermatophyta</taxon>
        <taxon>Magnoliopsida</taxon>
        <taxon>eudicotyledons</taxon>
        <taxon>Gunneridae</taxon>
        <taxon>Pentapetalae</taxon>
        <taxon>rosids</taxon>
        <taxon>malvids</taxon>
        <taxon>Sapindales</taxon>
        <taxon>Sapindaceae</taxon>
        <taxon>Hippocastanoideae</taxon>
        <taxon>Acereae</taxon>
        <taxon>Acer</taxon>
    </lineage>
</organism>
<comment type="caution">
    <text evidence="2">The sequence shown here is derived from an EMBL/GenBank/DDBJ whole genome shotgun (WGS) entry which is preliminary data.</text>
</comment>
<dbReference type="Proteomes" id="UP000323000">
    <property type="component" value="Chromosome 4"/>
</dbReference>
<keyword evidence="3" id="KW-1185">Reference proteome</keyword>
<evidence type="ECO:0000313" key="2">
    <source>
        <dbReference type="EMBL" id="TXG64113.1"/>
    </source>
</evidence>
<evidence type="ECO:0000313" key="3">
    <source>
        <dbReference type="Proteomes" id="UP000323000"/>
    </source>
</evidence>
<proteinExistence type="predicted"/>
<evidence type="ECO:0008006" key="4">
    <source>
        <dbReference type="Google" id="ProtNLM"/>
    </source>
</evidence>